<dbReference type="PANTHER" id="PTHR45740">
    <property type="entry name" value="POLY [ADP-RIBOSE] POLYMERASE"/>
    <property type="match status" value="1"/>
</dbReference>
<dbReference type="EC" id="2.4.2.-" evidence="4"/>
<evidence type="ECO:0000256" key="3">
    <source>
        <dbReference type="ARBA" id="ARBA00024347"/>
    </source>
</evidence>
<dbReference type="Gene3D" id="3.90.228.10">
    <property type="match status" value="1"/>
</dbReference>
<comment type="subcellular location">
    <subcellularLocation>
        <location evidence="1">Nucleus</location>
    </subcellularLocation>
</comment>
<keyword evidence="2" id="KW-0539">Nucleus</keyword>
<feature type="non-terminal residue" evidence="7">
    <location>
        <position position="381"/>
    </location>
</feature>
<evidence type="ECO:0000313" key="7">
    <source>
        <dbReference type="EMBL" id="KAG7172692.1"/>
    </source>
</evidence>
<dbReference type="InterPro" id="IPR004170">
    <property type="entry name" value="WWE_dom"/>
</dbReference>
<reference evidence="7" key="1">
    <citation type="journal article" date="2021" name="Sci. Adv.">
        <title>The American lobster genome reveals insights on longevity, neural, and immune adaptations.</title>
        <authorList>
            <person name="Polinski J.M."/>
            <person name="Zimin A.V."/>
            <person name="Clark K.F."/>
            <person name="Kohn A.B."/>
            <person name="Sadowski N."/>
            <person name="Timp W."/>
            <person name="Ptitsyn A."/>
            <person name="Khanna P."/>
            <person name="Romanova D.Y."/>
            <person name="Williams P."/>
            <person name="Greenwood S.J."/>
            <person name="Moroz L.L."/>
            <person name="Walt D.R."/>
            <person name="Bodnar A.G."/>
        </authorList>
    </citation>
    <scope>NUCLEOTIDE SEQUENCE</scope>
    <source>
        <strain evidence="7">GMGI-L3</strain>
    </source>
</reference>
<feature type="domain" description="WWE" evidence="5">
    <location>
        <begin position="139"/>
        <end position="225"/>
    </location>
</feature>
<dbReference type="PROSITE" id="PS50918">
    <property type="entry name" value="WWE"/>
    <property type="match status" value="1"/>
</dbReference>
<feature type="domain" description="PARP catalytic" evidence="6">
    <location>
        <begin position="169"/>
        <end position="381"/>
    </location>
</feature>
<dbReference type="GO" id="GO:0005634">
    <property type="term" value="C:nucleus"/>
    <property type="evidence" value="ECO:0007669"/>
    <property type="project" value="UniProtKB-SubCell"/>
</dbReference>
<accession>A0A8J5N3U6</accession>
<comment type="caution">
    <text evidence="7">The sequence shown here is derived from an EMBL/GenBank/DDBJ whole genome shotgun (WGS) entry which is preliminary data.</text>
</comment>
<keyword evidence="4" id="KW-0520">NAD</keyword>
<dbReference type="InterPro" id="IPR037197">
    <property type="entry name" value="WWE_dom_sf"/>
</dbReference>
<evidence type="ECO:0000313" key="8">
    <source>
        <dbReference type="Proteomes" id="UP000747542"/>
    </source>
</evidence>
<dbReference type="Pfam" id="PF00644">
    <property type="entry name" value="PARP"/>
    <property type="match status" value="1"/>
</dbReference>
<gene>
    <name evidence="7" type="primary">Parp12-L1</name>
    <name evidence="7" type="ORF">Hamer_G006917</name>
</gene>
<dbReference type="GO" id="GO:1990404">
    <property type="term" value="F:NAD+-protein mono-ADP-ribosyltransferase activity"/>
    <property type="evidence" value="ECO:0007669"/>
    <property type="project" value="TreeGrafter"/>
</dbReference>
<comment type="similarity">
    <text evidence="3">Belongs to the ARTD/PARP family.</text>
</comment>
<evidence type="ECO:0000256" key="4">
    <source>
        <dbReference type="RuleBase" id="RU362114"/>
    </source>
</evidence>
<keyword evidence="8" id="KW-1185">Reference proteome</keyword>
<evidence type="ECO:0000259" key="6">
    <source>
        <dbReference type="PROSITE" id="PS51059"/>
    </source>
</evidence>
<evidence type="ECO:0000259" key="5">
    <source>
        <dbReference type="PROSITE" id="PS50918"/>
    </source>
</evidence>
<dbReference type="PROSITE" id="PS51059">
    <property type="entry name" value="PARP_CATALYTIC"/>
    <property type="match status" value="1"/>
</dbReference>
<organism evidence="7 8">
    <name type="scientific">Homarus americanus</name>
    <name type="common">American lobster</name>
    <dbReference type="NCBI Taxonomy" id="6706"/>
    <lineage>
        <taxon>Eukaryota</taxon>
        <taxon>Metazoa</taxon>
        <taxon>Ecdysozoa</taxon>
        <taxon>Arthropoda</taxon>
        <taxon>Crustacea</taxon>
        <taxon>Multicrustacea</taxon>
        <taxon>Malacostraca</taxon>
        <taxon>Eumalacostraca</taxon>
        <taxon>Eucarida</taxon>
        <taxon>Decapoda</taxon>
        <taxon>Pleocyemata</taxon>
        <taxon>Astacidea</taxon>
        <taxon>Nephropoidea</taxon>
        <taxon>Nephropidae</taxon>
        <taxon>Homarus</taxon>
    </lineage>
</organism>
<sequence length="381" mass="44798">SDFNDSLVFQYLKNTHKHFKKSKRGQHDCICMFNMMKRCTRDPCTQVHSTMPYLWEINYNENFLRLSYEQSDHLERLFCHPAQDKAEFPPLPSNVRHHSRYEQLRNVLSSSESWQVDMETMKISSGSSSIVIRRLSTPSDITYDLRVASRWIWYWCDDNGSWKPYTHGDNNKYFVVALSDHLEYHMHFSNEFHFFVKVGGQHYDIDTREMTQKNIITGKIRKIRRRPACTVLEDKETSFDRMFTKLPKDKNNDLSKVNEQYLFHGTKHSVIDLICSENLDWRLFGRNVGNAYGQGTYFANNAKLSDSYSKTDDSGLRAMFIVYVLVGTMTVGNRSMEFPPTNTTTGRCFDSTCNDRHDSTIIVKYNKDEYYPAYLVKYRTA</sequence>
<proteinExistence type="inferred from homology"/>
<dbReference type="SUPFAM" id="SSF117839">
    <property type="entry name" value="WWE domain"/>
    <property type="match status" value="1"/>
</dbReference>
<keyword evidence="4" id="KW-0808">Transferase</keyword>
<evidence type="ECO:0000256" key="2">
    <source>
        <dbReference type="ARBA" id="ARBA00023242"/>
    </source>
</evidence>
<dbReference type="AlphaFoldDB" id="A0A8J5N3U6"/>
<evidence type="ECO:0000256" key="1">
    <source>
        <dbReference type="ARBA" id="ARBA00004123"/>
    </source>
</evidence>
<keyword evidence="4" id="KW-0328">Glycosyltransferase</keyword>
<protein>
    <recommendedName>
        <fullName evidence="4">Poly [ADP-ribose] polymerase</fullName>
        <shortName evidence="4">PARP</shortName>
        <ecNumber evidence="4">2.4.2.-</ecNumber>
    </recommendedName>
</protein>
<dbReference type="PANTHER" id="PTHR45740:SF2">
    <property type="entry name" value="POLY [ADP-RIBOSE] POLYMERASE"/>
    <property type="match status" value="1"/>
</dbReference>
<dbReference type="GO" id="GO:0003950">
    <property type="term" value="F:NAD+ poly-ADP-ribosyltransferase activity"/>
    <property type="evidence" value="ECO:0007669"/>
    <property type="project" value="UniProtKB-UniRule"/>
</dbReference>
<feature type="non-terminal residue" evidence="7">
    <location>
        <position position="1"/>
    </location>
</feature>
<dbReference type="InterPro" id="IPR012317">
    <property type="entry name" value="Poly(ADP-ribose)pol_cat_dom"/>
</dbReference>
<name>A0A8J5N3U6_HOMAM</name>
<dbReference type="Proteomes" id="UP000747542">
    <property type="component" value="Unassembled WGS sequence"/>
</dbReference>
<dbReference type="SUPFAM" id="SSF56399">
    <property type="entry name" value="ADP-ribosylation"/>
    <property type="match status" value="1"/>
</dbReference>
<dbReference type="EMBL" id="JAHLQT010010484">
    <property type="protein sequence ID" value="KAG7172692.1"/>
    <property type="molecule type" value="Genomic_DNA"/>
</dbReference>
<dbReference type="InterPro" id="IPR051712">
    <property type="entry name" value="ARTD-AVP"/>
</dbReference>
<dbReference type="Pfam" id="PF02825">
    <property type="entry name" value="WWE"/>
    <property type="match status" value="1"/>
</dbReference>